<accession>A0A0D2LC44</accession>
<dbReference type="GeneID" id="25736509"/>
<dbReference type="AlphaFoldDB" id="A0A0D2LC44"/>
<proteinExistence type="predicted"/>
<protein>
    <submittedName>
        <fullName evidence="1">Uncharacterized protein</fullName>
    </submittedName>
</protein>
<name>A0A0D2LC44_9CHLO</name>
<organism evidence="1 2">
    <name type="scientific">Monoraphidium neglectum</name>
    <dbReference type="NCBI Taxonomy" id="145388"/>
    <lineage>
        <taxon>Eukaryota</taxon>
        <taxon>Viridiplantae</taxon>
        <taxon>Chlorophyta</taxon>
        <taxon>core chlorophytes</taxon>
        <taxon>Chlorophyceae</taxon>
        <taxon>CS clade</taxon>
        <taxon>Sphaeropleales</taxon>
        <taxon>Selenastraceae</taxon>
        <taxon>Monoraphidium</taxon>
    </lineage>
</organism>
<dbReference type="Proteomes" id="UP000054498">
    <property type="component" value="Unassembled WGS sequence"/>
</dbReference>
<evidence type="ECO:0000313" key="1">
    <source>
        <dbReference type="EMBL" id="KIZ04324.1"/>
    </source>
</evidence>
<gene>
    <name evidence="1" type="ORF">MNEG_3631</name>
</gene>
<reference evidence="1 2" key="1">
    <citation type="journal article" date="2013" name="BMC Genomics">
        <title>Reconstruction of the lipid metabolism for the microalga Monoraphidium neglectum from its genome sequence reveals characteristics suitable for biofuel production.</title>
        <authorList>
            <person name="Bogen C."/>
            <person name="Al-Dilaimi A."/>
            <person name="Albersmeier A."/>
            <person name="Wichmann J."/>
            <person name="Grundmann M."/>
            <person name="Rupp O."/>
            <person name="Lauersen K.J."/>
            <person name="Blifernez-Klassen O."/>
            <person name="Kalinowski J."/>
            <person name="Goesmann A."/>
            <person name="Mussgnug J.H."/>
            <person name="Kruse O."/>
        </authorList>
    </citation>
    <scope>NUCLEOTIDE SEQUENCE [LARGE SCALE GENOMIC DNA]</scope>
    <source>
        <strain evidence="1 2">SAG 48.87</strain>
    </source>
</reference>
<dbReference type="EMBL" id="KK100684">
    <property type="protein sequence ID" value="KIZ04324.1"/>
    <property type="molecule type" value="Genomic_DNA"/>
</dbReference>
<dbReference type="RefSeq" id="XP_013903343.1">
    <property type="nucleotide sequence ID" value="XM_014047889.1"/>
</dbReference>
<evidence type="ECO:0000313" key="2">
    <source>
        <dbReference type="Proteomes" id="UP000054498"/>
    </source>
</evidence>
<feature type="non-terminal residue" evidence="1">
    <location>
        <position position="102"/>
    </location>
</feature>
<dbReference type="KEGG" id="mng:MNEG_3631"/>
<sequence>MEVHQSKKEAAAPAAAAAGDELSGLTREDVVALHSAALQRAEAAATVDGGVLHVQVMPQTKPRRVPRRGRHYHLRDIIEGILHGEGANDAHVRKWKRNLKRL</sequence>
<keyword evidence="2" id="KW-1185">Reference proteome</keyword>